<sequence>MMQFLHTLCQETPLAIDSFAKALWRHHGQRDGSVKEREPDPLVRSALQVYRDLLSQREMLLERATDLS</sequence>
<evidence type="ECO:0000313" key="2">
    <source>
        <dbReference type="Proteomes" id="UP000054272"/>
    </source>
</evidence>
<proteinExistence type="predicted"/>
<accession>A0ABR5BMZ1</accession>
<organism evidence="1 2">
    <name type="scientific">Cryptococcus gattii EJB2</name>
    <dbReference type="NCBI Taxonomy" id="1296103"/>
    <lineage>
        <taxon>Eukaryota</taxon>
        <taxon>Fungi</taxon>
        <taxon>Dikarya</taxon>
        <taxon>Basidiomycota</taxon>
        <taxon>Agaricomycotina</taxon>
        <taxon>Tremellomycetes</taxon>
        <taxon>Tremellales</taxon>
        <taxon>Cryptococcaceae</taxon>
        <taxon>Cryptococcus</taxon>
        <taxon>Cryptococcus gattii species complex</taxon>
    </lineage>
</organism>
<evidence type="ECO:0000313" key="1">
    <source>
        <dbReference type="EMBL" id="KIR76691.1"/>
    </source>
</evidence>
<dbReference type="Proteomes" id="UP000054272">
    <property type="component" value="Unassembled WGS sequence"/>
</dbReference>
<reference evidence="1 2" key="1">
    <citation type="submission" date="2015-01" db="EMBL/GenBank/DDBJ databases">
        <title>The Genome Sequence of Cryptococcus gattii EJB2.</title>
        <authorList>
            <consortium name="The Broad Institute Genomics Platform"/>
            <person name="Cuomo C."/>
            <person name="Litvintseva A."/>
            <person name="Chen Y."/>
            <person name="Heitman J."/>
            <person name="Sun S."/>
            <person name="Springer D."/>
            <person name="Dromer F."/>
            <person name="Young S."/>
            <person name="Zeng Q."/>
            <person name="Gargeya S."/>
            <person name="Abouelleil A."/>
            <person name="Alvarado L."/>
            <person name="Chapman S.B."/>
            <person name="Gainer-Dewar J."/>
            <person name="Goldberg J."/>
            <person name="Griggs A."/>
            <person name="Gujja S."/>
            <person name="Hansen M."/>
            <person name="Howarth C."/>
            <person name="Imamovic A."/>
            <person name="Larimer J."/>
            <person name="Murphy C."/>
            <person name="Naylor J."/>
            <person name="Pearson M."/>
            <person name="Priest M."/>
            <person name="Roberts A."/>
            <person name="Saif S."/>
            <person name="Shea T."/>
            <person name="Sykes S."/>
            <person name="Wortman J."/>
            <person name="Nusbaum C."/>
            <person name="Birren B."/>
        </authorList>
    </citation>
    <scope>NUCLEOTIDE SEQUENCE [LARGE SCALE GENOMIC DNA]</scope>
    <source>
        <strain evidence="1 2">EJB2</strain>
    </source>
</reference>
<name>A0ABR5BMZ1_9TREE</name>
<protein>
    <submittedName>
        <fullName evidence="1">Uncharacterized protein</fullName>
    </submittedName>
</protein>
<keyword evidence="2" id="KW-1185">Reference proteome</keyword>
<gene>
    <name evidence="1" type="ORF">I306_06311</name>
</gene>
<dbReference type="EMBL" id="KN848782">
    <property type="protein sequence ID" value="KIR76691.1"/>
    <property type="molecule type" value="Genomic_DNA"/>
</dbReference>